<organism evidence="2 3">
    <name type="scientific">Scleroderma citrinum Foug A</name>
    <dbReference type="NCBI Taxonomy" id="1036808"/>
    <lineage>
        <taxon>Eukaryota</taxon>
        <taxon>Fungi</taxon>
        <taxon>Dikarya</taxon>
        <taxon>Basidiomycota</taxon>
        <taxon>Agaricomycotina</taxon>
        <taxon>Agaricomycetes</taxon>
        <taxon>Agaricomycetidae</taxon>
        <taxon>Boletales</taxon>
        <taxon>Sclerodermatineae</taxon>
        <taxon>Sclerodermataceae</taxon>
        <taxon>Scleroderma</taxon>
    </lineage>
</organism>
<dbReference type="InParanoid" id="A0A0C3AD19"/>
<dbReference type="AlphaFoldDB" id="A0A0C3AD19"/>
<dbReference type="Pfam" id="PF00328">
    <property type="entry name" value="His_Phos_2"/>
    <property type="match status" value="1"/>
</dbReference>
<dbReference type="OrthoDB" id="258392at2759"/>
<dbReference type="SUPFAM" id="SSF53254">
    <property type="entry name" value="Phosphoglycerate mutase-like"/>
    <property type="match status" value="1"/>
</dbReference>
<dbReference type="PANTHER" id="PTHR11567">
    <property type="entry name" value="ACID PHOSPHATASE-RELATED"/>
    <property type="match status" value="1"/>
</dbReference>
<reference evidence="2 3" key="1">
    <citation type="submission" date="2014-04" db="EMBL/GenBank/DDBJ databases">
        <authorList>
            <consortium name="DOE Joint Genome Institute"/>
            <person name="Kuo A."/>
            <person name="Kohler A."/>
            <person name="Nagy L.G."/>
            <person name="Floudas D."/>
            <person name="Copeland A."/>
            <person name="Barry K.W."/>
            <person name="Cichocki N."/>
            <person name="Veneault-Fourrey C."/>
            <person name="LaButti K."/>
            <person name="Lindquist E.A."/>
            <person name="Lipzen A."/>
            <person name="Lundell T."/>
            <person name="Morin E."/>
            <person name="Murat C."/>
            <person name="Sun H."/>
            <person name="Tunlid A."/>
            <person name="Henrissat B."/>
            <person name="Grigoriev I.V."/>
            <person name="Hibbett D.S."/>
            <person name="Martin F."/>
            <person name="Nordberg H.P."/>
            <person name="Cantor M.N."/>
            <person name="Hua S.X."/>
        </authorList>
    </citation>
    <scope>NUCLEOTIDE SEQUENCE [LARGE SCALE GENOMIC DNA]</scope>
    <source>
        <strain evidence="2 3">Foug A</strain>
    </source>
</reference>
<evidence type="ECO:0000256" key="1">
    <source>
        <dbReference type="ARBA" id="ARBA00005375"/>
    </source>
</evidence>
<dbReference type="InterPro" id="IPR050645">
    <property type="entry name" value="Histidine_acid_phosphatase"/>
</dbReference>
<dbReference type="GO" id="GO:0016791">
    <property type="term" value="F:phosphatase activity"/>
    <property type="evidence" value="ECO:0007669"/>
    <property type="project" value="TreeGrafter"/>
</dbReference>
<dbReference type="STRING" id="1036808.A0A0C3AD19"/>
<dbReference type="EMBL" id="KN822039">
    <property type="protein sequence ID" value="KIM62832.1"/>
    <property type="molecule type" value="Genomic_DNA"/>
</dbReference>
<keyword evidence="3" id="KW-1185">Reference proteome</keyword>
<proteinExistence type="inferred from homology"/>
<dbReference type="PANTHER" id="PTHR11567:SF142">
    <property type="entry name" value="PHOSPHOGLYCERATE MUTASE-LIKE PROTEIN"/>
    <property type="match status" value="1"/>
</dbReference>
<sequence length="397" mass="44646">MVNASTLVGVVLLARHGDRSSTVYQSPTTYDSVQGYLTPLGASQEYELGQFLRNTYLDPQSSCYIQGINTDVVDVDQLYVRADAGGGDVILDSAYALTQGLYPPTPESTITLANGQVVTSPLGGYQYVPVESLEYWQAPSLTSWMDCEYFQQHLKRVYSNPVFKGLVNSSAPFLQAVEPYLNGMNNSFFNMWNIYDYINVQYTHNKTFYDTFPKTFLEQARYWANIHESYAFSEEAPNGIGQVAIRTLWPEIFWSLGNMTESNNTVKLAVTEVDYKPFISIFNVTNATVTDPDIAGIVDYASVIAFELSQNIQGQYNVTMKFRNGTNDDEFRTLKMWGSESVSLDKLKKNLFWTTINSTVNWCFSCNQTVRRGCSVYNFSNDPYLNPTVIGTAGETS</sequence>
<dbReference type="Gene3D" id="3.40.50.1240">
    <property type="entry name" value="Phosphoglycerate mutase-like"/>
    <property type="match status" value="1"/>
</dbReference>
<name>A0A0C3AD19_9AGAM</name>
<dbReference type="HOGENOM" id="CLU_023111_2_1_1"/>
<protein>
    <recommendedName>
        <fullName evidence="4">Phosphoglycerate mutase-like protein</fullName>
    </recommendedName>
</protein>
<comment type="similarity">
    <text evidence="1">Belongs to the histidine acid phosphatase family.</text>
</comment>
<dbReference type="InterPro" id="IPR029033">
    <property type="entry name" value="His_PPase_superfam"/>
</dbReference>
<evidence type="ECO:0008006" key="4">
    <source>
        <dbReference type="Google" id="ProtNLM"/>
    </source>
</evidence>
<evidence type="ECO:0000313" key="2">
    <source>
        <dbReference type="EMBL" id="KIM62832.1"/>
    </source>
</evidence>
<dbReference type="CDD" id="cd07061">
    <property type="entry name" value="HP_HAP_like"/>
    <property type="match status" value="1"/>
</dbReference>
<dbReference type="Proteomes" id="UP000053989">
    <property type="component" value="Unassembled WGS sequence"/>
</dbReference>
<dbReference type="InterPro" id="IPR000560">
    <property type="entry name" value="His_Pase_clade-2"/>
</dbReference>
<evidence type="ECO:0000313" key="3">
    <source>
        <dbReference type="Proteomes" id="UP000053989"/>
    </source>
</evidence>
<reference evidence="3" key="2">
    <citation type="submission" date="2015-01" db="EMBL/GenBank/DDBJ databases">
        <title>Evolutionary Origins and Diversification of the Mycorrhizal Mutualists.</title>
        <authorList>
            <consortium name="DOE Joint Genome Institute"/>
            <consortium name="Mycorrhizal Genomics Consortium"/>
            <person name="Kohler A."/>
            <person name="Kuo A."/>
            <person name="Nagy L.G."/>
            <person name="Floudas D."/>
            <person name="Copeland A."/>
            <person name="Barry K.W."/>
            <person name="Cichocki N."/>
            <person name="Veneault-Fourrey C."/>
            <person name="LaButti K."/>
            <person name="Lindquist E.A."/>
            <person name="Lipzen A."/>
            <person name="Lundell T."/>
            <person name="Morin E."/>
            <person name="Murat C."/>
            <person name="Riley R."/>
            <person name="Ohm R."/>
            <person name="Sun H."/>
            <person name="Tunlid A."/>
            <person name="Henrissat B."/>
            <person name="Grigoriev I.V."/>
            <person name="Hibbett D.S."/>
            <person name="Martin F."/>
        </authorList>
    </citation>
    <scope>NUCLEOTIDE SEQUENCE [LARGE SCALE GENOMIC DNA]</scope>
    <source>
        <strain evidence="3">Foug A</strain>
    </source>
</reference>
<accession>A0A0C3AD19</accession>
<gene>
    <name evidence="2" type="ORF">SCLCIDRAFT_24660</name>
</gene>